<sequence length="272" mass="27799">MLAGLTLLAGAGVLTGPEVLRIAGGLVLAFVLPGVALTAALFRNRIALTPVERIMLVPALSLATLVLGGLLAWVAGLPLERGTWLGVSGVITMLALATMLIWPVAAPVKSRGPSKLPTPTDATLILPVFQAREAAAAGWWRRLLPARPQHTVLPLVLAVAMLGGASWYSVRTSVDTHDVTVTELSAAPPSPANPLGERSVAVSASGLAAGAGAYALVVTSPVGTESSRQELTAGSDGRWSGNVTVPGGERTTIGLYRAGDSLPYRTVIVAAG</sequence>
<evidence type="ECO:0008006" key="4">
    <source>
        <dbReference type="Google" id="ProtNLM"/>
    </source>
</evidence>
<protein>
    <recommendedName>
        <fullName evidence="4">DUF1616 domain-containing protein</fullName>
    </recommendedName>
</protein>
<name>A0A919JWZ8_9ACTN</name>
<evidence type="ECO:0000313" key="2">
    <source>
        <dbReference type="EMBL" id="GIE94842.1"/>
    </source>
</evidence>
<keyword evidence="1" id="KW-1133">Transmembrane helix</keyword>
<organism evidence="2 3">
    <name type="scientific">Paractinoplanes rishiriensis</name>
    <dbReference type="NCBI Taxonomy" id="1050105"/>
    <lineage>
        <taxon>Bacteria</taxon>
        <taxon>Bacillati</taxon>
        <taxon>Actinomycetota</taxon>
        <taxon>Actinomycetes</taxon>
        <taxon>Micromonosporales</taxon>
        <taxon>Micromonosporaceae</taxon>
        <taxon>Paractinoplanes</taxon>
    </lineage>
</organism>
<dbReference type="AlphaFoldDB" id="A0A919JWZ8"/>
<feature type="transmembrane region" description="Helical" evidence="1">
    <location>
        <begin position="82"/>
        <end position="105"/>
    </location>
</feature>
<keyword evidence="1" id="KW-0812">Transmembrane</keyword>
<evidence type="ECO:0000313" key="3">
    <source>
        <dbReference type="Proteomes" id="UP000636960"/>
    </source>
</evidence>
<dbReference type="Proteomes" id="UP000636960">
    <property type="component" value="Unassembled WGS sequence"/>
</dbReference>
<keyword evidence="1" id="KW-0472">Membrane</keyword>
<evidence type="ECO:0000256" key="1">
    <source>
        <dbReference type="SAM" id="Phobius"/>
    </source>
</evidence>
<feature type="transmembrane region" description="Helical" evidence="1">
    <location>
        <begin position="54"/>
        <end position="76"/>
    </location>
</feature>
<gene>
    <name evidence="2" type="ORF">Ari01nite_23070</name>
</gene>
<proteinExistence type="predicted"/>
<keyword evidence="3" id="KW-1185">Reference proteome</keyword>
<dbReference type="EMBL" id="BOMV01000021">
    <property type="protein sequence ID" value="GIE94842.1"/>
    <property type="molecule type" value="Genomic_DNA"/>
</dbReference>
<accession>A0A919JWZ8</accession>
<reference evidence="2" key="1">
    <citation type="submission" date="2021-01" db="EMBL/GenBank/DDBJ databases">
        <title>Whole genome shotgun sequence of Actinoplanes rishiriensis NBRC 108556.</title>
        <authorList>
            <person name="Komaki H."/>
            <person name="Tamura T."/>
        </authorList>
    </citation>
    <scope>NUCLEOTIDE SEQUENCE</scope>
    <source>
        <strain evidence="2">NBRC 108556</strain>
    </source>
</reference>
<feature type="transmembrane region" description="Helical" evidence="1">
    <location>
        <begin position="25"/>
        <end position="42"/>
    </location>
</feature>
<comment type="caution">
    <text evidence="2">The sequence shown here is derived from an EMBL/GenBank/DDBJ whole genome shotgun (WGS) entry which is preliminary data.</text>
</comment>